<evidence type="ECO:0000313" key="1">
    <source>
        <dbReference type="EMBL" id="OQP47960.1"/>
    </source>
</evidence>
<name>A0A1V9EPA2_9BACT</name>
<dbReference type="InterPro" id="IPR038493">
    <property type="entry name" value="MqsR_sf"/>
</dbReference>
<evidence type="ECO:0000313" key="2">
    <source>
        <dbReference type="Proteomes" id="UP000192276"/>
    </source>
</evidence>
<protein>
    <recommendedName>
        <fullName evidence="3">Toxin</fullName>
    </recommendedName>
</protein>
<proteinExistence type="predicted"/>
<dbReference type="STRING" id="550983.A4R26_31565"/>
<accession>A0A1V9EPA2</accession>
<gene>
    <name evidence="1" type="ORF">A4R26_31565</name>
</gene>
<reference evidence="2" key="1">
    <citation type="submission" date="2016-04" db="EMBL/GenBank/DDBJ databases">
        <authorList>
            <person name="Chen L."/>
            <person name="Zhuang W."/>
            <person name="Wang G."/>
        </authorList>
    </citation>
    <scope>NUCLEOTIDE SEQUENCE [LARGE SCALE GENOMIC DNA]</scope>
    <source>
        <strain evidence="2">208</strain>
    </source>
</reference>
<dbReference type="Gene3D" id="3.30.2310.40">
    <property type="match status" value="1"/>
</dbReference>
<dbReference type="Proteomes" id="UP000192276">
    <property type="component" value="Unassembled WGS sequence"/>
</dbReference>
<dbReference type="AlphaFoldDB" id="A0A1V9EPA2"/>
<evidence type="ECO:0008006" key="3">
    <source>
        <dbReference type="Google" id="ProtNLM"/>
    </source>
</evidence>
<keyword evidence="2" id="KW-1185">Reference proteome</keyword>
<dbReference type="EMBL" id="LWBP01000236">
    <property type="protein sequence ID" value="OQP47960.1"/>
    <property type="molecule type" value="Genomic_DNA"/>
</dbReference>
<comment type="caution">
    <text evidence="1">The sequence shown here is derived from an EMBL/GenBank/DDBJ whole genome shotgun (WGS) entry which is preliminary data.</text>
</comment>
<sequence length="115" mass="13014">MPTYQAVENLLVEIKKRISEDGLIYMNSRSKNSQTLADLGLNAKEQRRVIDSLKLENYCGGPEPDDKYQGKYVAVFGKMVNGIELYIKFSIGERGTPIVCLSFHEAEGPMSYKFK</sequence>
<organism evidence="1 2">
    <name type="scientific">Niastella populi</name>
    <dbReference type="NCBI Taxonomy" id="550983"/>
    <lineage>
        <taxon>Bacteria</taxon>
        <taxon>Pseudomonadati</taxon>
        <taxon>Bacteroidota</taxon>
        <taxon>Chitinophagia</taxon>
        <taxon>Chitinophagales</taxon>
        <taxon>Chitinophagaceae</taxon>
        <taxon>Niastella</taxon>
    </lineage>
</organism>